<dbReference type="Proteomes" id="UP000327108">
    <property type="component" value="Unassembled WGS sequence"/>
</dbReference>
<evidence type="ECO:0000313" key="3">
    <source>
        <dbReference type="Proteomes" id="UP000215256"/>
    </source>
</evidence>
<organism evidence="1 3">
    <name type="scientific">Ochrobactrum quorumnocens</name>
    <dbReference type="NCBI Taxonomy" id="271865"/>
    <lineage>
        <taxon>Bacteria</taxon>
        <taxon>Pseudomonadati</taxon>
        <taxon>Pseudomonadota</taxon>
        <taxon>Alphaproteobacteria</taxon>
        <taxon>Hyphomicrobiales</taxon>
        <taxon>Brucellaceae</taxon>
        <taxon>Brucella/Ochrobactrum group</taxon>
        <taxon>Ochrobactrum</taxon>
    </lineage>
</organism>
<dbReference type="KEGG" id="och:CES85_1419"/>
<dbReference type="EMBL" id="CP022604">
    <property type="protein sequence ID" value="ASV85502.1"/>
    <property type="molecule type" value="Genomic_DNA"/>
</dbReference>
<dbReference type="InterPro" id="IPR014543">
    <property type="entry name" value="UCP028291"/>
</dbReference>
<evidence type="ECO:0000313" key="1">
    <source>
        <dbReference type="EMBL" id="ASV85502.1"/>
    </source>
</evidence>
<reference evidence="2 4" key="2">
    <citation type="submission" date="2019-09" db="EMBL/GenBank/DDBJ databases">
        <title>Biological control of the noxious weed angled onion (Allium triquetrum) thwarted by endophytic bacteria in Victoria, Australia.</title>
        <authorList>
            <person name="Tehranchian P."/>
            <person name="Adair R.J."/>
            <person name="Van T.H."/>
            <person name="Morrison P.D."/>
            <person name="Williams H."/>
            <person name="Lawrie A.C."/>
        </authorList>
    </citation>
    <scope>NUCLEOTIDE SEQUENCE [LARGE SCALE GENOMIC DNA]</scope>
    <source>
        <strain evidence="2 4">RPTAtOch1</strain>
    </source>
</reference>
<dbReference type="AlphaFoldDB" id="A0A248UFV4"/>
<evidence type="ECO:0000313" key="4">
    <source>
        <dbReference type="Proteomes" id="UP000327108"/>
    </source>
</evidence>
<name>A0A248UFV4_9HYPH</name>
<dbReference type="PIRSF" id="PIRSF028291">
    <property type="entry name" value="UCP028291"/>
    <property type="match status" value="1"/>
</dbReference>
<protein>
    <submittedName>
        <fullName evidence="2">DUF2218 domain-containing protein</fullName>
    </submittedName>
</protein>
<sequence length="94" mass="10748">MAKTTAIVPTAHASRYLQQLCKHWAHKFTVEFTPEHGRIDLGENRVVLMDANPDNLVTTVEAPEENLASMEDVVASHIVRFAFREELVFNWVKE</sequence>
<dbReference type="Gene3D" id="3.30.310.50">
    <property type="entry name" value="Alpha-D-phosphohexomutase, C-terminal domain"/>
    <property type="match status" value="1"/>
</dbReference>
<reference evidence="1 3" key="1">
    <citation type="submission" date="2017-07" db="EMBL/GenBank/DDBJ databases">
        <title>Phylogenetic study on the rhizospheric bacterium Ochrobactrum sp. A44.</title>
        <authorList>
            <person name="Krzyzanowska D.M."/>
            <person name="Ossowicki A."/>
            <person name="Rajewska M."/>
            <person name="Maciag T."/>
            <person name="Kaczynski Z."/>
            <person name="Czerwicka M."/>
            <person name="Jafra S."/>
        </authorList>
    </citation>
    <scope>NUCLEOTIDE SEQUENCE [LARGE SCALE GENOMIC DNA]</scope>
    <source>
        <strain evidence="1 3">A44</strain>
    </source>
</reference>
<dbReference type="Proteomes" id="UP000215256">
    <property type="component" value="Chromosome 1"/>
</dbReference>
<accession>A0A248UFV4</accession>
<dbReference type="EMBL" id="VYXQ01000011">
    <property type="protein sequence ID" value="KAA9367672.1"/>
    <property type="molecule type" value="Genomic_DNA"/>
</dbReference>
<proteinExistence type="predicted"/>
<gene>
    <name evidence="1" type="ORF">CES85_1419</name>
    <name evidence="2" type="ORF">F3W84_13225</name>
</gene>
<dbReference type="Pfam" id="PF09981">
    <property type="entry name" value="DUF2218"/>
    <property type="match status" value="1"/>
</dbReference>
<evidence type="ECO:0000313" key="2">
    <source>
        <dbReference type="EMBL" id="KAA9367672.1"/>
    </source>
</evidence>
<dbReference type="OrthoDB" id="9806511at2"/>
<dbReference type="RefSeq" id="WP_095446845.1">
    <property type="nucleotide sequence ID" value="NZ_CP022604.1"/>
</dbReference>
<keyword evidence="4" id="KW-1185">Reference proteome</keyword>